<protein>
    <recommendedName>
        <fullName evidence="6">Putative aliphatic sulfonates-binding protein</fullName>
    </recommendedName>
</protein>
<dbReference type="GO" id="GO:0042626">
    <property type="term" value="F:ATPase-coupled transmembrane transporter activity"/>
    <property type="evidence" value="ECO:0007669"/>
    <property type="project" value="InterPro"/>
</dbReference>
<evidence type="ECO:0000256" key="3">
    <source>
        <dbReference type="ARBA" id="ARBA00022448"/>
    </source>
</evidence>
<organism evidence="8 9">
    <name type="scientific">Providencia rettgeri</name>
    <dbReference type="NCBI Taxonomy" id="587"/>
    <lineage>
        <taxon>Bacteria</taxon>
        <taxon>Pseudomonadati</taxon>
        <taxon>Pseudomonadota</taxon>
        <taxon>Gammaproteobacteria</taxon>
        <taxon>Enterobacterales</taxon>
        <taxon>Morganellaceae</taxon>
        <taxon>Providencia</taxon>
    </lineage>
</organism>
<dbReference type="GO" id="GO:0016020">
    <property type="term" value="C:membrane"/>
    <property type="evidence" value="ECO:0007669"/>
    <property type="project" value="InterPro"/>
</dbReference>
<evidence type="ECO:0000259" key="7">
    <source>
        <dbReference type="SMART" id="SM00062"/>
    </source>
</evidence>
<comment type="similarity">
    <text evidence="2">Belongs to the bacterial solute-binding protein SsuA/TauA family.</text>
</comment>
<evidence type="ECO:0000256" key="1">
    <source>
        <dbReference type="ARBA" id="ARBA00004418"/>
    </source>
</evidence>
<dbReference type="Gene3D" id="3.40.190.10">
    <property type="entry name" value="Periplasmic binding protein-like II"/>
    <property type="match status" value="2"/>
</dbReference>
<evidence type="ECO:0000256" key="2">
    <source>
        <dbReference type="ARBA" id="ARBA00010742"/>
    </source>
</evidence>
<feature type="domain" description="Solute-binding protein family 3/N-terminal" evidence="7">
    <location>
        <begin position="26"/>
        <end position="242"/>
    </location>
</feature>
<dbReference type="GO" id="GO:0042597">
    <property type="term" value="C:periplasmic space"/>
    <property type="evidence" value="ECO:0007669"/>
    <property type="project" value="UniProtKB-SubCell"/>
</dbReference>
<dbReference type="SMART" id="SM00062">
    <property type="entry name" value="PBPb"/>
    <property type="match status" value="1"/>
</dbReference>
<comment type="subcellular location">
    <subcellularLocation>
        <location evidence="1">Periplasm</location>
    </subcellularLocation>
</comment>
<sequence length="312" mass="35001">MKKLILFASLLLIFIYPNFIFAEAKKINIGYQKSNIFAILKYRGSLENEFKKYDVNINWIEFPAGPQMLEGLNLGSIDLAATGDAPPIFAQAAQADFVYLGHSPANPKSEAIIVPENSSIKSINDLKGKRIALNKGSDVNYLLLAALQHAGLNYSDIIPVYLQPSDARAAFEKGATDAWAIWDPFLAEVETNLSVRQIVNGENLVPHYTFFLASRNFAEKKIKYVEVIIEQLIQQSEWVNTHPQETSEVLSVSTGLSKDIWLKALQRANYGFIHMSDDSFAKQQKIADIFVKARLIPEPVDVKKAQWIIKVN</sequence>
<dbReference type="CDD" id="cd13557">
    <property type="entry name" value="PBP2_SsuA"/>
    <property type="match status" value="1"/>
</dbReference>
<evidence type="ECO:0000256" key="6">
    <source>
        <dbReference type="ARBA" id="ARBA00070228"/>
    </source>
</evidence>
<comment type="function">
    <text evidence="5">Part of a binding-protein-dependent transport system for aliphatic sulfonates. Putative binding protein.</text>
</comment>
<accession>A0A264VS03</accession>
<dbReference type="FunFam" id="3.40.190.10:FF:000050">
    <property type="entry name" value="Sulfonate ABC transporter substrate-binding protein"/>
    <property type="match status" value="1"/>
</dbReference>
<dbReference type="Proteomes" id="UP000216001">
    <property type="component" value="Unassembled WGS sequence"/>
</dbReference>
<evidence type="ECO:0000313" key="8">
    <source>
        <dbReference type="EMBL" id="OZS74099.1"/>
    </source>
</evidence>
<dbReference type="PANTHER" id="PTHR30024:SF42">
    <property type="entry name" value="ALIPHATIC SULFONATES-BINDING PROTEIN-RELATED"/>
    <property type="match status" value="1"/>
</dbReference>
<evidence type="ECO:0000256" key="5">
    <source>
        <dbReference type="ARBA" id="ARBA00055538"/>
    </source>
</evidence>
<evidence type="ECO:0000256" key="4">
    <source>
        <dbReference type="ARBA" id="ARBA00022729"/>
    </source>
</evidence>
<dbReference type="InterPro" id="IPR015168">
    <property type="entry name" value="SsuA/THI5"/>
</dbReference>
<dbReference type="NCBIfam" id="TIGR01728">
    <property type="entry name" value="SsuA_fam"/>
    <property type="match status" value="1"/>
</dbReference>
<dbReference type="EMBL" id="NOWC01000015">
    <property type="protein sequence ID" value="OZS74099.1"/>
    <property type="molecule type" value="Genomic_DNA"/>
</dbReference>
<comment type="caution">
    <text evidence="8">The sequence shown here is derived from an EMBL/GenBank/DDBJ whole genome shotgun (WGS) entry which is preliminary data.</text>
</comment>
<dbReference type="AlphaFoldDB" id="A0A264VS03"/>
<evidence type="ECO:0000313" key="9">
    <source>
        <dbReference type="Proteomes" id="UP000216001"/>
    </source>
</evidence>
<keyword evidence="3" id="KW-0813">Transport</keyword>
<reference evidence="8 9" key="1">
    <citation type="submission" date="2017-07" db="EMBL/GenBank/DDBJ databases">
        <title>blaIMP-27 on transferable plasmids in Proteus mirabilis and Providencia rettgeri.</title>
        <authorList>
            <person name="Potter R."/>
        </authorList>
    </citation>
    <scope>NUCLEOTIDE SEQUENCE [LARGE SCALE GENOMIC DNA]</scope>
    <source>
        <strain evidence="8 9">PR1</strain>
    </source>
</reference>
<dbReference type="PANTHER" id="PTHR30024">
    <property type="entry name" value="ALIPHATIC SULFONATES-BINDING PROTEIN-RELATED"/>
    <property type="match status" value="1"/>
</dbReference>
<dbReference type="Pfam" id="PF09084">
    <property type="entry name" value="NMT1"/>
    <property type="match status" value="1"/>
</dbReference>
<dbReference type="InterPro" id="IPR010067">
    <property type="entry name" value="ABC_SsuA_sub-bd"/>
</dbReference>
<name>A0A264VS03_PRORE</name>
<proteinExistence type="inferred from homology"/>
<dbReference type="InterPro" id="IPR001638">
    <property type="entry name" value="Solute-binding_3/MltF_N"/>
</dbReference>
<gene>
    <name evidence="8" type="ORF">CHI95_13480</name>
</gene>
<dbReference type="SUPFAM" id="SSF53850">
    <property type="entry name" value="Periplasmic binding protein-like II"/>
    <property type="match status" value="1"/>
</dbReference>
<dbReference type="RefSeq" id="WP_094961890.1">
    <property type="nucleotide sequence ID" value="NZ_CP058958.1"/>
</dbReference>
<keyword evidence="4" id="KW-0732">Signal</keyword>